<dbReference type="AlphaFoldDB" id="A0A2M8QBC6"/>
<dbReference type="Pfam" id="PF04854">
    <property type="entry name" value="DUF624"/>
    <property type="match status" value="1"/>
</dbReference>
<sequence>MIDAFRVAVKTFKDIWGEMFTLVLMNVFTLLCLIVILPGPPAMMALYAVCNRIANDYAVTWEHYFAAFREHFRKAWLYALVAFVVTALLIFNFWWYGAMFDRAVWAQWVQGAWLAAMFFWVAINFYIGAFYVEQQDRRWRVALRNSALVAGASPLFTLTLLAIAGACMAVSLAMTPLFVLLGLSTWAMLGSEAVVDRVNRYRRRMEMQASVGAETQVHKHEA</sequence>
<gene>
    <name evidence="2" type="ORF">CUN48_10425</name>
</gene>
<feature type="transmembrane region" description="Helical" evidence="1">
    <location>
        <begin position="108"/>
        <end position="127"/>
    </location>
</feature>
<feature type="transmembrane region" description="Helical" evidence="1">
    <location>
        <begin position="177"/>
        <end position="195"/>
    </location>
</feature>
<protein>
    <recommendedName>
        <fullName evidence="4">DUF624 domain-containing protein</fullName>
    </recommendedName>
</protein>
<evidence type="ECO:0000313" key="2">
    <source>
        <dbReference type="EMBL" id="PJF47095.1"/>
    </source>
</evidence>
<evidence type="ECO:0000256" key="1">
    <source>
        <dbReference type="SAM" id="Phobius"/>
    </source>
</evidence>
<comment type="caution">
    <text evidence="2">The sequence shown here is derived from an EMBL/GenBank/DDBJ whole genome shotgun (WGS) entry which is preliminary data.</text>
</comment>
<keyword evidence="1" id="KW-0812">Transmembrane</keyword>
<dbReference type="EMBL" id="PGTN01000068">
    <property type="protein sequence ID" value="PJF47095.1"/>
    <property type="molecule type" value="Genomic_DNA"/>
</dbReference>
<feature type="transmembrane region" description="Helical" evidence="1">
    <location>
        <begin position="148"/>
        <end position="171"/>
    </location>
</feature>
<feature type="transmembrane region" description="Helical" evidence="1">
    <location>
        <begin position="75"/>
        <end position="96"/>
    </location>
</feature>
<accession>A0A2M8QBC6</accession>
<organism evidence="2 3">
    <name type="scientific">Candidatus Thermofonsia Clade 3 bacterium</name>
    <dbReference type="NCBI Taxonomy" id="2364212"/>
    <lineage>
        <taxon>Bacteria</taxon>
        <taxon>Bacillati</taxon>
        <taxon>Chloroflexota</taxon>
        <taxon>Candidatus Thermofontia</taxon>
        <taxon>Candidatus Thermofonsia Clade 3</taxon>
    </lineage>
</organism>
<evidence type="ECO:0008006" key="4">
    <source>
        <dbReference type="Google" id="ProtNLM"/>
    </source>
</evidence>
<dbReference type="InterPro" id="IPR006938">
    <property type="entry name" value="DUF624"/>
</dbReference>
<dbReference type="Proteomes" id="UP000230790">
    <property type="component" value="Unassembled WGS sequence"/>
</dbReference>
<reference evidence="2 3" key="1">
    <citation type="submission" date="2017-11" db="EMBL/GenBank/DDBJ databases">
        <title>Evolution of Phototrophy in the Chloroflexi Phylum Driven by Horizontal Gene Transfer.</title>
        <authorList>
            <person name="Ward L.M."/>
            <person name="Hemp J."/>
            <person name="Shih P.M."/>
            <person name="Mcglynn S.E."/>
            <person name="Fischer W."/>
        </authorList>
    </citation>
    <scope>NUCLEOTIDE SEQUENCE [LARGE SCALE GENOMIC DNA]</scope>
    <source>
        <strain evidence="2">JP3_7</strain>
    </source>
</reference>
<proteinExistence type="predicted"/>
<keyword evidence="1" id="KW-0472">Membrane</keyword>
<evidence type="ECO:0000313" key="3">
    <source>
        <dbReference type="Proteomes" id="UP000230790"/>
    </source>
</evidence>
<feature type="transmembrane region" description="Helical" evidence="1">
    <location>
        <begin position="15"/>
        <end position="37"/>
    </location>
</feature>
<name>A0A2M8QBC6_9CHLR</name>
<keyword evidence="1" id="KW-1133">Transmembrane helix</keyword>